<organism evidence="2 3">
    <name type="scientific">Paramuricea clavata</name>
    <name type="common">Red gorgonian</name>
    <name type="synonym">Violescent sea-whip</name>
    <dbReference type="NCBI Taxonomy" id="317549"/>
    <lineage>
        <taxon>Eukaryota</taxon>
        <taxon>Metazoa</taxon>
        <taxon>Cnidaria</taxon>
        <taxon>Anthozoa</taxon>
        <taxon>Octocorallia</taxon>
        <taxon>Malacalcyonacea</taxon>
        <taxon>Plexauridae</taxon>
        <taxon>Paramuricea</taxon>
    </lineage>
</organism>
<dbReference type="InterPro" id="IPR050525">
    <property type="entry name" value="ECM_Assembly_Org"/>
</dbReference>
<evidence type="ECO:0000313" key="2">
    <source>
        <dbReference type="EMBL" id="CAB3990654.1"/>
    </source>
</evidence>
<evidence type="ECO:0000313" key="3">
    <source>
        <dbReference type="Proteomes" id="UP001152795"/>
    </source>
</evidence>
<dbReference type="PRINTS" id="PR00453">
    <property type="entry name" value="VWFADOMAIN"/>
</dbReference>
<gene>
    <name evidence="2" type="ORF">PACLA_8A017465</name>
</gene>
<comment type="caution">
    <text evidence="2">The sequence shown here is derived from an EMBL/GenBank/DDBJ whole genome shotgun (WGS) entry which is preliminary data.</text>
</comment>
<keyword evidence="1" id="KW-0677">Repeat</keyword>
<name>A0A6S7GB50_PARCT</name>
<sequence length="539" mass="59271">MDREWSRSMPGTVGTGGSGDNSDCKKDMWILWDNSKSVGPTTFKNQVRPFLKSLINSPQLNVGPDGTHIGILTFSTQAQTRVLLKLGEIKSPVALNNYLDSLRYIDVRGDGTRTGMALKLVDEKFNVSSPRNYRPDVSDVVLILTDGQPIRRKDEDNFGDKYKSNSDGEELLAKDRAQSLRDKNVTVVGLAVGSEATLSKFGKKIKEWTTEGKYFETSKDRLHSVMKELISASCIDPGQCGCSGAITAKVFRAAQGGKAVINWEVPTLKCASGRQAVIKSTDVQPPGVSPPAAFGVGNHTVTYTYDYRRGTKVVRLQCPIKINVTACQCPGVVRVNAELAGGSKTVFVSWTIPEPNCPATLSSVSPPKAGNGNGRYPIGKYDVRYNYEHSSASGSFSLNCPVKITIEGKCGGVRFGASQVCCCGAVHERKDGYDCCGFRMRVKQNKHKPIIFGNCKEVLATVVMFYFAANLVFGAEENDTVFCRRGWSEFVNDRKKWETECLNEDSVRASLCCKATASYLEQRYEDYIKWCPIVGNLYI</sequence>
<dbReference type="PANTHER" id="PTHR24020:SF84">
    <property type="entry name" value="VWFA DOMAIN-CONTAINING PROTEIN"/>
    <property type="match status" value="1"/>
</dbReference>
<dbReference type="InterPro" id="IPR003410">
    <property type="entry name" value="HYR_dom"/>
</dbReference>
<dbReference type="SUPFAM" id="SSF53300">
    <property type="entry name" value="vWA-like"/>
    <property type="match status" value="1"/>
</dbReference>
<accession>A0A6S7GB50</accession>
<dbReference type="Gene3D" id="3.40.50.410">
    <property type="entry name" value="von Willebrand factor, type A domain"/>
    <property type="match status" value="1"/>
</dbReference>
<dbReference type="PROSITE" id="PS50234">
    <property type="entry name" value="VWFA"/>
    <property type="match status" value="1"/>
</dbReference>
<dbReference type="Pfam" id="PF00092">
    <property type="entry name" value="VWA"/>
    <property type="match status" value="1"/>
</dbReference>
<keyword evidence="3" id="KW-1185">Reference proteome</keyword>
<dbReference type="PROSITE" id="PS50825">
    <property type="entry name" value="HYR"/>
    <property type="match status" value="1"/>
</dbReference>
<dbReference type="OrthoDB" id="446173at2759"/>
<reference evidence="2" key="1">
    <citation type="submission" date="2020-04" db="EMBL/GenBank/DDBJ databases">
        <authorList>
            <person name="Alioto T."/>
            <person name="Alioto T."/>
            <person name="Gomez Garrido J."/>
        </authorList>
    </citation>
    <scope>NUCLEOTIDE SEQUENCE</scope>
    <source>
        <strain evidence="2">A484AB</strain>
    </source>
</reference>
<dbReference type="InterPro" id="IPR036465">
    <property type="entry name" value="vWFA_dom_sf"/>
</dbReference>
<evidence type="ECO:0000256" key="1">
    <source>
        <dbReference type="ARBA" id="ARBA00022737"/>
    </source>
</evidence>
<protein>
    <submittedName>
        <fullName evidence="2">Uncharacterized protein</fullName>
    </submittedName>
</protein>
<dbReference type="PANTHER" id="PTHR24020">
    <property type="entry name" value="COLLAGEN ALPHA"/>
    <property type="match status" value="1"/>
</dbReference>
<dbReference type="AlphaFoldDB" id="A0A6S7GB50"/>
<dbReference type="EMBL" id="CACRXK020001700">
    <property type="protein sequence ID" value="CAB3990654.1"/>
    <property type="molecule type" value="Genomic_DNA"/>
</dbReference>
<dbReference type="Proteomes" id="UP001152795">
    <property type="component" value="Unassembled WGS sequence"/>
</dbReference>
<dbReference type="SMART" id="SM00327">
    <property type="entry name" value="VWA"/>
    <property type="match status" value="1"/>
</dbReference>
<proteinExistence type="predicted"/>
<dbReference type="InterPro" id="IPR002035">
    <property type="entry name" value="VWF_A"/>
</dbReference>
<dbReference type="CDD" id="cd01450">
    <property type="entry name" value="vWFA_subfamily_ECM"/>
    <property type="match status" value="1"/>
</dbReference>